<proteinExistence type="predicted"/>
<dbReference type="Gene3D" id="3.30.1490.300">
    <property type="match status" value="1"/>
</dbReference>
<evidence type="ECO:0000256" key="1">
    <source>
        <dbReference type="SAM" id="MobiDB-lite"/>
    </source>
</evidence>
<keyword evidence="2" id="KW-1133">Transmembrane helix</keyword>
<accession>A0A5B1CGT4</accession>
<dbReference type="InterPro" id="IPR050696">
    <property type="entry name" value="FtsA/MreB"/>
</dbReference>
<comment type="caution">
    <text evidence="3">The sequence shown here is derived from an EMBL/GenBank/DDBJ whole genome shotgun (WGS) entry which is preliminary data.</text>
</comment>
<dbReference type="PANTHER" id="PTHR32432:SF3">
    <property type="entry name" value="ETHANOLAMINE UTILIZATION PROTEIN EUTJ"/>
    <property type="match status" value="1"/>
</dbReference>
<dbReference type="AlphaFoldDB" id="A0A5B1CGT4"/>
<reference evidence="3 4" key="1">
    <citation type="submission" date="2019-08" db="EMBL/GenBank/DDBJ databases">
        <title>Deep-cultivation of Planctomycetes and their phenomic and genomic characterization uncovers novel biology.</title>
        <authorList>
            <person name="Wiegand S."/>
            <person name="Jogler M."/>
            <person name="Boedeker C."/>
            <person name="Pinto D."/>
            <person name="Vollmers J."/>
            <person name="Rivas-Marin E."/>
            <person name="Kohn T."/>
            <person name="Peeters S.H."/>
            <person name="Heuer A."/>
            <person name="Rast P."/>
            <person name="Oberbeckmann S."/>
            <person name="Bunk B."/>
            <person name="Jeske O."/>
            <person name="Meyerdierks A."/>
            <person name="Storesund J.E."/>
            <person name="Kallscheuer N."/>
            <person name="Luecker S."/>
            <person name="Lage O.M."/>
            <person name="Pohl T."/>
            <person name="Merkel B.J."/>
            <person name="Hornburger P."/>
            <person name="Mueller R.-W."/>
            <person name="Bruemmer F."/>
            <person name="Labrenz M."/>
            <person name="Spormann A.M."/>
            <person name="Op Den Camp H."/>
            <person name="Overmann J."/>
            <person name="Amann R."/>
            <person name="Jetten M.S.M."/>
            <person name="Mascher T."/>
            <person name="Medema M.H."/>
            <person name="Devos D.P."/>
            <person name="Kaster A.-K."/>
            <person name="Ovreas L."/>
            <person name="Rohde M."/>
            <person name="Galperin M.Y."/>
            <person name="Jogler C."/>
        </authorList>
    </citation>
    <scope>NUCLEOTIDE SEQUENCE [LARGE SCALE GENOMIC DNA]</scope>
    <source>
        <strain evidence="3 4">LF1</strain>
    </source>
</reference>
<evidence type="ECO:0008006" key="5">
    <source>
        <dbReference type="Google" id="ProtNLM"/>
    </source>
</evidence>
<keyword evidence="2" id="KW-0812">Transmembrane</keyword>
<protein>
    <recommendedName>
        <fullName evidence="5">Competence protein A</fullName>
    </recommendedName>
</protein>
<feature type="transmembrane region" description="Helical" evidence="2">
    <location>
        <begin position="316"/>
        <end position="335"/>
    </location>
</feature>
<dbReference type="PANTHER" id="PTHR32432">
    <property type="entry name" value="CELL DIVISION PROTEIN FTSA-RELATED"/>
    <property type="match status" value="1"/>
</dbReference>
<keyword evidence="4" id="KW-1185">Reference proteome</keyword>
<evidence type="ECO:0000313" key="3">
    <source>
        <dbReference type="EMBL" id="KAA1259421.1"/>
    </source>
</evidence>
<dbReference type="Gene3D" id="3.30.420.40">
    <property type="match status" value="2"/>
</dbReference>
<dbReference type="Proteomes" id="UP000322699">
    <property type="component" value="Unassembled WGS sequence"/>
</dbReference>
<feature type="region of interest" description="Disordered" evidence="1">
    <location>
        <begin position="483"/>
        <end position="509"/>
    </location>
</feature>
<dbReference type="RefSeq" id="WP_068264144.1">
    <property type="nucleotide sequence ID" value="NZ_LWSK01000056.1"/>
</dbReference>
<sequence length="509" mass="55825">MNKIAIDWDENELRLVVGDVRVGKAKITDAAVLPLEVDGIKRDVSTVLREAIAERGLENCEAMIAIGRGKAELRELQLPPVPDEELPDMVRFQAVRTFASSGESSIIDYLVTQRSDTGIELIAAAMGPKDLAQVQKVCKAAVVEPKRIALRPISAATLYLTQRKTNPDANVVLVDLLGDDAEIVIARDGHVIFVRTVRIPASEPSRGRALIGELKRSLVACGDDAKPDKVILWGKESVHQSDRELLSGVCEANVDVIDPFDLANTDRKLIDSLPKHVGRLAPLVGLLVAEASHPELLVDFLNPRKRPEVKPNHVRTGLLVAIPALAALFLGYIVYSKLSSLDQRIAELKEANNQLQKPVDEALKSIGRTEQVDQFLDGNVQWLDEFRRLAERMPGSDEMIVRSINASADQRSGGGKFVVSGGAISPDSIDQFESSLRDDFHTVIGDGASEEKTNDAYRWGFTETIQIDAERIRNQRYERILAALNAETSNPETGDSDSSESQDAQEVQP</sequence>
<evidence type="ECO:0000313" key="4">
    <source>
        <dbReference type="Proteomes" id="UP000322699"/>
    </source>
</evidence>
<gene>
    <name evidence="3" type="ORF">LF1_19530</name>
</gene>
<evidence type="ECO:0000256" key="2">
    <source>
        <dbReference type="SAM" id="Phobius"/>
    </source>
</evidence>
<keyword evidence="2" id="KW-0472">Membrane</keyword>
<name>A0A5B1CGT4_9BACT</name>
<organism evidence="3 4">
    <name type="scientific">Rubripirellula obstinata</name>
    <dbReference type="NCBI Taxonomy" id="406547"/>
    <lineage>
        <taxon>Bacteria</taxon>
        <taxon>Pseudomonadati</taxon>
        <taxon>Planctomycetota</taxon>
        <taxon>Planctomycetia</taxon>
        <taxon>Pirellulales</taxon>
        <taxon>Pirellulaceae</taxon>
        <taxon>Rubripirellula</taxon>
    </lineage>
</organism>
<dbReference type="EMBL" id="VRLW01000001">
    <property type="protein sequence ID" value="KAA1259421.1"/>
    <property type="molecule type" value="Genomic_DNA"/>
</dbReference>
<dbReference type="OrthoDB" id="273477at2"/>